<dbReference type="PANTHER" id="PTHR42781:SF9">
    <property type="entry name" value="AMINO ACID ABC TRANSPORTER, ATP-BINDING PROTEIN-RELATED"/>
    <property type="match status" value="1"/>
</dbReference>
<dbReference type="EMBL" id="RSDO01000013">
    <property type="protein sequence ID" value="RRR51924.1"/>
    <property type="molecule type" value="Genomic_DNA"/>
</dbReference>
<dbReference type="InterPro" id="IPR027417">
    <property type="entry name" value="P-loop_NTPase"/>
</dbReference>
<dbReference type="Proteomes" id="UP000274117">
    <property type="component" value="Unassembled WGS sequence"/>
</dbReference>
<dbReference type="InterPro" id="IPR003439">
    <property type="entry name" value="ABC_transporter-like_ATP-bd"/>
</dbReference>
<evidence type="ECO:0000256" key="2">
    <source>
        <dbReference type="ARBA" id="ARBA00022741"/>
    </source>
</evidence>
<dbReference type="AlphaFoldDB" id="A0A426TCE0"/>
<dbReference type="OrthoDB" id="9804199at2"/>
<dbReference type="PROSITE" id="PS50893">
    <property type="entry name" value="ABC_TRANSPORTER_2"/>
    <property type="match status" value="1"/>
</dbReference>
<dbReference type="SUPFAM" id="SSF52540">
    <property type="entry name" value="P-loop containing nucleoside triphosphate hydrolases"/>
    <property type="match status" value="1"/>
</dbReference>
<comment type="caution">
    <text evidence="5">The sequence shown here is derived from an EMBL/GenBank/DDBJ whole genome shotgun (WGS) entry which is preliminary data.</text>
</comment>
<dbReference type="RefSeq" id="WP_105111848.1">
    <property type="nucleotide sequence ID" value="NZ_POIG01000319.1"/>
</dbReference>
<evidence type="ECO:0000313" key="5">
    <source>
        <dbReference type="EMBL" id="RRR51924.1"/>
    </source>
</evidence>
<keyword evidence="2" id="KW-0547">Nucleotide-binding</keyword>
<reference evidence="5 6" key="2">
    <citation type="submission" date="2018-12" db="EMBL/GenBank/DDBJ databases">
        <title>Whole-genome sequences of fifteen clinical Streptococcus suis strains isolated from pigs between 2006 and 2018.</title>
        <authorList>
            <person name="Stevens M.J.A."/>
            <person name="Cernela N."/>
            <person name="Spoerry Serrano N."/>
            <person name="Schmitt S."/>
            <person name="Schrenzel J."/>
            <person name="Stephan R."/>
        </authorList>
    </citation>
    <scope>NUCLEOTIDE SEQUENCE [LARGE SCALE GENOMIC DNA]</scope>
    <source>
        <strain evidence="5 6">PP422</strain>
    </source>
</reference>
<evidence type="ECO:0000259" key="4">
    <source>
        <dbReference type="PROSITE" id="PS50893"/>
    </source>
</evidence>
<proteinExistence type="predicted"/>
<evidence type="ECO:0000313" key="6">
    <source>
        <dbReference type="Proteomes" id="UP000274117"/>
    </source>
</evidence>
<keyword evidence="1" id="KW-0813">Transport</keyword>
<sequence length="210" mass="23422">MLELRNLSKRFGNKQIFSNYDLVIPEGKIVAIVGQSGGGKTTLLRMLAGLETIDEGTLIYNGQELPVEELEKRHLLGFVFQDFQLFPHLSVLENLVLSPIKTQNMSAIEAEDKARKLLETLGLANHAAAYPYSLSGGQKQRVALARAMMIDPEIIGYDEPTSALDPELRKEVEKLILENRATGITQIVVTHDMQFAENIADEIIKIEPKH</sequence>
<protein>
    <submittedName>
        <fullName evidence="5">Amino acid ABC transporter ATP-binding protein</fullName>
    </submittedName>
</protein>
<keyword evidence="3 5" id="KW-0067">ATP-binding</keyword>
<organism evidence="5 6">
    <name type="scientific">Streptococcus suis</name>
    <dbReference type="NCBI Taxonomy" id="1307"/>
    <lineage>
        <taxon>Bacteria</taxon>
        <taxon>Bacillati</taxon>
        <taxon>Bacillota</taxon>
        <taxon>Bacilli</taxon>
        <taxon>Lactobacillales</taxon>
        <taxon>Streptococcaceae</taxon>
        <taxon>Streptococcus</taxon>
    </lineage>
</organism>
<dbReference type="Pfam" id="PF00005">
    <property type="entry name" value="ABC_tran"/>
    <property type="match status" value="1"/>
</dbReference>
<dbReference type="InterPro" id="IPR017871">
    <property type="entry name" value="ABC_transporter-like_CS"/>
</dbReference>
<dbReference type="InterPro" id="IPR050093">
    <property type="entry name" value="ABC_SmlMolc_Importer"/>
</dbReference>
<evidence type="ECO:0000256" key="3">
    <source>
        <dbReference type="ARBA" id="ARBA00022840"/>
    </source>
</evidence>
<dbReference type="InterPro" id="IPR003593">
    <property type="entry name" value="AAA+_ATPase"/>
</dbReference>
<dbReference type="GO" id="GO:0016887">
    <property type="term" value="F:ATP hydrolysis activity"/>
    <property type="evidence" value="ECO:0007669"/>
    <property type="project" value="InterPro"/>
</dbReference>
<name>A0A426TCE0_STRSU</name>
<gene>
    <name evidence="5" type="ORF">EI998_07850</name>
</gene>
<dbReference type="PROSITE" id="PS00211">
    <property type="entry name" value="ABC_TRANSPORTER_1"/>
    <property type="match status" value="1"/>
</dbReference>
<accession>A0A426TCE0</accession>
<dbReference type="Gene3D" id="3.40.50.300">
    <property type="entry name" value="P-loop containing nucleotide triphosphate hydrolases"/>
    <property type="match status" value="1"/>
</dbReference>
<feature type="domain" description="ABC transporter" evidence="4">
    <location>
        <begin position="2"/>
        <end position="210"/>
    </location>
</feature>
<evidence type="ECO:0000256" key="1">
    <source>
        <dbReference type="ARBA" id="ARBA00022448"/>
    </source>
</evidence>
<reference evidence="5 6" key="1">
    <citation type="submission" date="2018-11" db="EMBL/GenBank/DDBJ databases">
        <authorList>
            <person name="Stevens M.J."/>
            <person name="Cernela N."/>
            <person name="Spoerry Serrano N."/>
            <person name="Schmitt S."/>
            <person name="Schrenzel J."/>
            <person name="Stephan R."/>
        </authorList>
    </citation>
    <scope>NUCLEOTIDE SEQUENCE [LARGE SCALE GENOMIC DNA]</scope>
    <source>
        <strain evidence="5 6">PP422</strain>
    </source>
</reference>
<dbReference type="SMART" id="SM00382">
    <property type="entry name" value="AAA"/>
    <property type="match status" value="1"/>
</dbReference>
<dbReference type="PANTHER" id="PTHR42781">
    <property type="entry name" value="SPERMIDINE/PUTRESCINE IMPORT ATP-BINDING PROTEIN POTA"/>
    <property type="match status" value="1"/>
</dbReference>
<dbReference type="GO" id="GO:0005524">
    <property type="term" value="F:ATP binding"/>
    <property type="evidence" value="ECO:0007669"/>
    <property type="project" value="UniProtKB-KW"/>
</dbReference>